<name>A0A543PMK3_9MICO</name>
<evidence type="ECO:0000256" key="2">
    <source>
        <dbReference type="SAM" id="SignalP"/>
    </source>
</evidence>
<dbReference type="Pfam" id="PF03713">
    <property type="entry name" value="DUF305"/>
    <property type="match status" value="1"/>
</dbReference>
<gene>
    <name evidence="4" type="ORF">FHX52_4554</name>
</gene>
<dbReference type="AlphaFoldDB" id="A0A543PMK3"/>
<organism evidence="4 5">
    <name type="scientific">Humibacillus xanthopallidus</name>
    <dbReference type="NCBI Taxonomy" id="412689"/>
    <lineage>
        <taxon>Bacteria</taxon>
        <taxon>Bacillati</taxon>
        <taxon>Actinomycetota</taxon>
        <taxon>Actinomycetes</taxon>
        <taxon>Micrococcales</taxon>
        <taxon>Intrasporangiaceae</taxon>
        <taxon>Humibacillus</taxon>
    </lineage>
</organism>
<dbReference type="PROSITE" id="PS51257">
    <property type="entry name" value="PROKAR_LIPOPROTEIN"/>
    <property type="match status" value="1"/>
</dbReference>
<dbReference type="Gene3D" id="1.20.1260.10">
    <property type="match status" value="1"/>
</dbReference>
<feature type="compositionally biased region" description="Polar residues" evidence="1">
    <location>
        <begin position="36"/>
        <end position="46"/>
    </location>
</feature>
<protein>
    <submittedName>
        <fullName evidence="4">Uncharacterized protein (DUF305 family)</fullName>
    </submittedName>
</protein>
<feature type="signal peptide" evidence="2">
    <location>
        <begin position="1"/>
        <end position="22"/>
    </location>
</feature>
<feature type="region of interest" description="Disordered" evidence="1">
    <location>
        <begin position="28"/>
        <end position="52"/>
    </location>
</feature>
<dbReference type="RefSeq" id="WP_141824555.1">
    <property type="nucleotide sequence ID" value="NZ_BAAAQC010000013.1"/>
</dbReference>
<dbReference type="InterPro" id="IPR012347">
    <property type="entry name" value="Ferritin-like"/>
</dbReference>
<feature type="chain" id="PRO_5039193349" evidence="2">
    <location>
        <begin position="23"/>
        <end position="216"/>
    </location>
</feature>
<evidence type="ECO:0000259" key="3">
    <source>
        <dbReference type="Pfam" id="PF03713"/>
    </source>
</evidence>
<evidence type="ECO:0000313" key="5">
    <source>
        <dbReference type="Proteomes" id="UP000320085"/>
    </source>
</evidence>
<dbReference type="Proteomes" id="UP000320085">
    <property type="component" value="Unassembled WGS sequence"/>
</dbReference>
<dbReference type="InterPro" id="IPR005183">
    <property type="entry name" value="DUF305_CopM-like"/>
</dbReference>
<proteinExistence type="predicted"/>
<sequence>MKRTIRHASNAAVSLAVALTLAACGSSDHSGGAHESMSSATGSASVTAPAASADHNAADVTFATDMIPHHQQAVEMADLAAERASDAQVKRLAVAIKAAQDPEIQTMSGWLSTWGQPVPSDTDGHDMSDMDHGDGATMEGMMTDEEMQRLAAASGAAFDRLWLELMIKHHMGAVAMAETATASGKNADVVALAQEIITAQKAEIATMQQLLPTITG</sequence>
<dbReference type="PANTHER" id="PTHR36933:SF1">
    <property type="entry name" value="SLL0788 PROTEIN"/>
    <property type="match status" value="1"/>
</dbReference>
<dbReference type="EMBL" id="VFQF01000003">
    <property type="protein sequence ID" value="TQN45315.1"/>
    <property type="molecule type" value="Genomic_DNA"/>
</dbReference>
<reference evidence="4 5" key="1">
    <citation type="submission" date="2019-06" db="EMBL/GenBank/DDBJ databases">
        <title>Sequencing the genomes of 1000 actinobacteria strains.</title>
        <authorList>
            <person name="Klenk H.-P."/>
        </authorList>
    </citation>
    <scope>NUCLEOTIDE SEQUENCE [LARGE SCALE GENOMIC DNA]</scope>
    <source>
        <strain evidence="4 5">DSM 21776</strain>
    </source>
</reference>
<feature type="domain" description="DUF305" evidence="3">
    <location>
        <begin position="59"/>
        <end position="211"/>
    </location>
</feature>
<evidence type="ECO:0000256" key="1">
    <source>
        <dbReference type="SAM" id="MobiDB-lite"/>
    </source>
</evidence>
<accession>A0A543PMK3</accession>
<dbReference type="OrthoDB" id="26872at2"/>
<keyword evidence="2" id="KW-0732">Signal</keyword>
<dbReference type="PANTHER" id="PTHR36933">
    <property type="entry name" value="SLL0788 PROTEIN"/>
    <property type="match status" value="1"/>
</dbReference>
<evidence type="ECO:0000313" key="4">
    <source>
        <dbReference type="EMBL" id="TQN45315.1"/>
    </source>
</evidence>
<comment type="caution">
    <text evidence="4">The sequence shown here is derived from an EMBL/GenBank/DDBJ whole genome shotgun (WGS) entry which is preliminary data.</text>
</comment>